<gene>
    <name evidence="1" type="ORF">ASPCAL00925</name>
</gene>
<protein>
    <submittedName>
        <fullName evidence="1">Uncharacterized protein</fullName>
    </submittedName>
</protein>
<name>A0A0U5C1V0_ASPCI</name>
<dbReference type="OrthoDB" id="6133115at2759"/>
<keyword evidence="2" id="KW-1185">Reference proteome</keyword>
<evidence type="ECO:0000313" key="2">
    <source>
        <dbReference type="Proteomes" id="UP000054771"/>
    </source>
</evidence>
<evidence type="ECO:0000313" key="1">
    <source>
        <dbReference type="EMBL" id="CEL01340.1"/>
    </source>
</evidence>
<reference evidence="2" key="1">
    <citation type="journal article" date="2016" name="Genome Announc.">
        <title>Draft genome sequences of fungus Aspergillus calidoustus.</title>
        <authorList>
            <person name="Horn F."/>
            <person name="Linde J."/>
            <person name="Mattern D.J."/>
            <person name="Walther G."/>
            <person name="Guthke R."/>
            <person name="Scherlach K."/>
            <person name="Martin K."/>
            <person name="Brakhage A.A."/>
            <person name="Petzke L."/>
            <person name="Valiante V."/>
        </authorList>
    </citation>
    <scope>NUCLEOTIDE SEQUENCE [LARGE SCALE GENOMIC DNA]</scope>
    <source>
        <strain evidence="2">SF006504</strain>
    </source>
</reference>
<dbReference type="STRING" id="454130.A0A0U5C1V0"/>
<dbReference type="EMBL" id="CDMC01000001">
    <property type="protein sequence ID" value="CEL01340.1"/>
    <property type="molecule type" value="Genomic_DNA"/>
</dbReference>
<proteinExistence type="predicted"/>
<dbReference type="Proteomes" id="UP000054771">
    <property type="component" value="Unassembled WGS sequence"/>
</dbReference>
<accession>A0A0U5C1V0</accession>
<sequence>MTTQTDPLRDIIIKEFMEAGYTDEDIQAVLAQQEALRHSEDEDGDKAKVDQYRRPTWIKVHTKHMSPTTLDAYHLPWEYDPIDENYVLIKKWISLEFQEELFAHTRQSQQASGGQLRATHGAIEPKLAAVAELKVHDRFKRPLAAKRIRNGKDWVYR</sequence>
<dbReference type="AlphaFoldDB" id="A0A0U5C1V0"/>
<organism evidence="1 2">
    <name type="scientific">Aspergillus calidoustus</name>
    <dbReference type="NCBI Taxonomy" id="454130"/>
    <lineage>
        <taxon>Eukaryota</taxon>
        <taxon>Fungi</taxon>
        <taxon>Dikarya</taxon>
        <taxon>Ascomycota</taxon>
        <taxon>Pezizomycotina</taxon>
        <taxon>Eurotiomycetes</taxon>
        <taxon>Eurotiomycetidae</taxon>
        <taxon>Eurotiales</taxon>
        <taxon>Aspergillaceae</taxon>
        <taxon>Aspergillus</taxon>
        <taxon>Aspergillus subgen. Nidulantes</taxon>
    </lineage>
</organism>